<evidence type="ECO:0000313" key="3">
    <source>
        <dbReference type="Proteomes" id="UP000675121"/>
    </source>
</evidence>
<feature type="transmembrane region" description="Helical" evidence="1">
    <location>
        <begin position="91"/>
        <end position="112"/>
    </location>
</feature>
<dbReference type="RefSeq" id="WP_201072676.1">
    <property type="nucleotide sequence ID" value="NZ_CAJNAS010000003.1"/>
</dbReference>
<name>A0A9N8MU22_9BURK</name>
<keyword evidence="1" id="KW-0812">Transmembrane</keyword>
<proteinExistence type="predicted"/>
<dbReference type="EMBL" id="CAJNAS010000003">
    <property type="protein sequence ID" value="CAE6873388.1"/>
    <property type="molecule type" value="Genomic_DNA"/>
</dbReference>
<keyword evidence="3" id="KW-1185">Reference proteome</keyword>
<gene>
    <name evidence="2" type="ORF">R70211_01452</name>
</gene>
<keyword evidence="1" id="KW-1133">Transmembrane helix</keyword>
<reference evidence="2" key="1">
    <citation type="submission" date="2021-02" db="EMBL/GenBank/DDBJ databases">
        <authorList>
            <person name="Vanwijnsberghe S."/>
        </authorList>
    </citation>
    <scope>NUCLEOTIDE SEQUENCE</scope>
    <source>
        <strain evidence="2">R-70211</strain>
    </source>
</reference>
<organism evidence="2 3">
    <name type="scientific">Paraburkholderia domus</name>
    <dbReference type="NCBI Taxonomy" id="2793075"/>
    <lineage>
        <taxon>Bacteria</taxon>
        <taxon>Pseudomonadati</taxon>
        <taxon>Pseudomonadota</taxon>
        <taxon>Betaproteobacteria</taxon>
        <taxon>Burkholderiales</taxon>
        <taxon>Burkholderiaceae</taxon>
        <taxon>Paraburkholderia</taxon>
    </lineage>
</organism>
<comment type="caution">
    <text evidence="2">The sequence shown here is derived from an EMBL/GenBank/DDBJ whole genome shotgun (WGS) entry which is preliminary data.</text>
</comment>
<keyword evidence="1" id="KW-0472">Membrane</keyword>
<dbReference type="AlphaFoldDB" id="A0A9N8MU22"/>
<dbReference type="Proteomes" id="UP000675121">
    <property type="component" value="Unassembled WGS sequence"/>
</dbReference>
<accession>A0A9N8MU22</accession>
<evidence type="ECO:0000313" key="2">
    <source>
        <dbReference type="EMBL" id="CAE6873388.1"/>
    </source>
</evidence>
<sequence>MSSTKHMLARFRKIYKPTYWLAPEAAAVAGVLAAAAAAAAAPLLVSAVLPVAASPFITPLLASAALAAEEVSALPPLSDRLQPAATLSNTIAATISALLPTLCLDSWFITLLRHQSAR</sequence>
<evidence type="ECO:0000256" key="1">
    <source>
        <dbReference type="SAM" id="Phobius"/>
    </source>
</evidence>
<protein>
    <submittedName>
        <fullName evidence="2">Uncharacterized protein</fullName>
    </submittedName>
</protein>